<organism evidence="2 3">
    <name type="scientific">Colocasia esculenta</name>
    <name type="common">Wild taro</name>
    <name type="synonym">Arum esculentum</name>
    <dbReference type="NCBI Taxonomy" id="4460"/>
    <lineage>
        <taxon>Eukaryota</taxon>
        <taxon>Viridiplantae</taxon>
        <taxon>Streptophyta</taxon>
        <taxon>Embryophyta</taxon>
        <taxon>Tracheophyta</taxon>
        <taxon>Spermatophyta</taxon>
        <taxon>Magnoliopsida</taxon>
        <taxon>Liliopsida</taxon>
        <taxon>Araceae</taxon>
        <taxon>Aroideae</taxon>
        <taxon>Colocasieae</taxon>
        <taxon>Colocasia</taxon>
    </lineage>
</organism>
<keyword evidence="3" id="KW-1185">Reference proteome</keyword>
<keyword evidence="1" id="KW-1133">Transmembrane helix</keyword>
<evidence type="ECO:0000256" key="1">
    <source>
        <dbReference type="SAM" id="Phobius"/>
    </source>
</evidence>
<keyword evidence="1" id="KW-0812">Transmembrane</keyword>
<comment type="caution">
    <text evidence="2">The sequence shown here is derived from an EMBL/GenBank/DDBJ whole genome shotgun (WGS) entry which is preliminary data.</text>
</comment>
<accession>A0A843WR56</accession>
<dbReference type="EMBL" id="NMUH01003969">
    <property type="protein sequence ID" value="MQM07841.1"/>
    <property type="molecule type" value="Genomic_DNA"/>
</dbReference>
<dbReference type="Proteomes" id="UP000652761">
    <property type="component" value="Unassembled WGS sequence"/>
</dbReference>
<evidence type="ECO:0000313" key="3">
    <source>
        <dbReference type="Proteomes" id="UP000652761"/>
    </source>
</evidence>
<protein>
    <submittedName>
        <fullName evidence="2">Uncharacterized protein</fullName>
    </submittedName>
</protein>
<reference evidence="2" key="1">
    <citation type="submission" date="2017-07" db="EMBL/GenBank/DDBJ databases">
        <title>Taro Niue Genome Assembly and Annotation.</title>
        <authorList>
            <person name="Atibalentja N."/>
            <person name="Keating K."/>
            <person name="Fields C.J."/>
        </authorList>
    </citation>
    <scope>NUCLEOTIDE SEQUENCE</scope>
    <source>
        <strain evidence="2">Niue_2</strain>
        <tissue evidence="2">Leaf</tissue>
    </source>
</reference>
<sequence length="859" mass="92599">GCYRDTLPHRNRVAIAVPFPVAIDLQVGNGAGYLAAFSDQSFPRFWLARVCRGWSTALSRVRVCLVLARLVVGYKLASSWRTLEVRGKGGLDSSAKSFVELSWLVWDAKSRSYGEAEAGAKLASRGSGWVRGGSACGPLTLWRSEVAVLVSCVCHDLGWWSWCYIVLFRYFVVPYCRLTPLLPSHRGSSSWELNVGWVAEAAVASCVISSKESECCELLYLSELRVVLCKFSRSMGGDANFGVLGGGPGDWVITVGVRLPYKWSSPCEGRLQASPAAVLLVVFIAFGSVCVAMAERAYVWCGLHRCSVIVCGTGRSSLLLELRRCSICHVASLVEPYDTYLWLFVGLVLDGCELWLRCIAWLPCVLVGVGVMLAAVFSLKSELLTGDSRVPIGNCVLCRVLLATEWVADWAPDVQLDSLREPLDFQLVALCVFGGVVDATRRSWSLMQCVTLTRLGCQRLKALASDPFSLFFLPLSSPPPPMVLCLPPFPLCVSGEGEVRAHALGVVELAWSQEEVANLTISWVYLSTGVATVVHVAIPEEASARVAIAMLYPIVTGLLLRCHSSSRWYRDGLGGHNSTYVASSVSVVSVGVSACATGLACPYDLQVGNAVGYLTAFNDQSVPRFWLARACLGWPKALSRVCVCLVLARLVVGYKPAVRHGSCCACPAYSPGAFTATSVLVLEAMLADFGAEGGMRFGQQRRVICTALLDGLGCRGWLEFFPVQARAAAKLASRGSGWCVLLLAASGNGLVGVVVTVFPPNVSKVWGGSAYNDPLHTGTGNPYWALFARLTPLLPSARDSSSQELGVRWVAEAAVAPCVVRSRESECYELLYLNLWVAMRASGSLVGVLEVGSLHVLPN</sequence>
<gene>
    <name evidence="2" type="ORF">Taro_040688</name>
</gene>
<feature type="transmembrane region" description="Helical" evidence="1">
    <location>
        <begin position="276"/>
        <end position="294"/>
    </location>
</feature>
<dbReference type="AlphaFoldDB" id="A0A843WR56"/>
<keyword evidence="1" id="KW-0472">Membrane</keyword>
<evidence type="ECO:0000313" key="2">
    <source>
        <dbReference type="EMBL" id="MQM07841.1"/>
    </source>
</evidence>
<name>A0A843WR56_COLES</name>
<feature type="transmembrane region" description="Helical" evidence="1">
    <location>
        <begin position="354"/>
        <end position="379"/>
    </location>
</feature>
<proteinExistence type="predicted"/>
<feature type="non-terminal residue" evidence="2">
    <location>
        <position position="1"/>
    </location>
</feature>